<feature type="domain" description="TNase-like" evidence="7">
    <location>
        <begin position="4"/>
        <end position="144"/>
    </location>
</feature>
<dbReference type="Pfam" id="PF00567">
    <property type="entry name" value="TUDOR"/>
    <property type="match status" value="1"/>
</dbReference>
<evidence type="ECO:0000256" key="4">
    <source>
        <dbReference type="PIRNR" id="PIRNR017179"/>
    </source>
</evidence>
<evidence type="ECO:0000256" key="2">
    <source>
        <dbReference type="ARBA" id="ARBA00022490"/>
    </source>
</evidence>
<comment type="subcellular location">
    <subcellularLocation>
        <location evidence="1 4">Cytoplasm</location>
    </subcellularLocation>
</comment>
<dbReference type="GO" id="GO:0005829">
    <property type="term" value="C:cytosol"/>
    <property type="evidence" value="ECO:0007669"/>
    <property type="project" value="UniProtKB-UniRule"/>
</dbReference>
<dbReference type="InterPro" id="IPR002999">
    <property type="entry name" value="Tudor"/>
</dbReference>
<feature type="domain" description="TNase-like" evidence="7">
    <location>
        <begin position="354"/>
        <end position="508"/>
    </location>
</feature>
<dbReference type="OrthoDB" id="10023235at2759"/>
<name>A0A250XRC8_9CHLO</name>
<dbReference type="SMART" id="SM00333">
    <property type="entry name" value="TUDOR"/>
    <property type="match status" value="1"/>
</dbReference>
<accession>A0A250XRC8</accession>
<evidence type="ECO:0000259" key="7">
    <source>
        <dbReference type="PROSITE" id="PS50830"/>
    </source>
</evidence>
<dbReference type="Gene3D" id="2.30.30.140">
    <property type="match status" value="1"/>
</dbReference>
<comment type="function">
    <text evidence="4">Cytoprotective ribonuclease (RNase) required for resistance to abiotic stresses, acting as a positive regulator of mRNA decapping during stress.</text>
</comment>
<evidence type="ECO:0000313" key="9">
    <source>
        <dbReference type="Proteomes" id="UP000232323"/>
    </source>
</evidence>
<dbReference type="InterPro" id="IPR016071">
    <property type="entry name" value="Staphylococal_nuclease_OB-fold"/>
</dbReference>
<dbReference type="SUPFAM" id="SSF63748">
    <property type="entry name" value="Tudor/PWWP/MBT"/>
    <property type="match status" value="1"/>
</dbReference>
<reference evidence="8 9" key="1">
    <citation type="submission" date="2017-08" db="EMBL/GenBank/DDBJ databases">
        <title>Acidophilic green algal genome provides insights into adaptation to an acidic environment.</title>
        <authorList>
            <person name="Hirooka S."/>
            <person name="Hirose Y."/>
            <person name="Kanesaki Y."/>
            <person name="Higuchi S."/>
            <person name="Fujiwara T."/>
            <person name="Onuma R."/>
            <person name="Era A."/>
            <person name="Ohbayashi R."/>
            <person name="Uzuka A."/>
            <person name="Nozaki H."/>
            <person name="Yoshikawa H."/>
            <person name="Miyagishima S.Y."/>
        </authorList>
    </citation>
    <scope>NUCLEOTIDE SEQUENCE [LARGE SCALE GENOMIC DNA]</scope>
    <source>
        <strain evidence="8 9">NIES-2499</strain>
    </source>
</reference>
<feature type="domain" description="Tudor" evidence="6">
    <location>
        <begin position="763"/>
        <end position="823"/>
    </location>
</feature>
<dbReference type="FunFam" id="2.30.30.140:FF:000018">
    <property type="entry name" value="Serine/threonine-protein kinase 31"/>
    <property type="match status" value="1"/>
</dbReference>
<organism evidence="8 9">
    <name type="scientific">Chlamydomonas eustigma</name>
    <dbReference type="NCBI Taxonomy" id="1157962"/>
    <lineage>
        <taxon>Eukaryota</taxon>
        <taxon>Viridiplantae</taxon>
        <taxon>Chlorophyta</taxon>
        <taxon>core chlorophytes</taxon>
        <taxon>Chlorophyceae</taxon>
        <taxon>CS clade</taxon>
        <taxon>Chlamydomonadales</taxon>
        <taxon>Chlamydomonadaceae</taxon>
        <taxon>Chlamydomonas</taxon>
    </lineage>
</organism>
<dbReference type="FunFam" id="2.40.50.90:FF:000018">
    <property type="entry name" value="Ribonuclease"/>
    <property type="match status" value="1"/>
</dbReference>
<dbReference type="GO" id="GO:0031332">
    <property type="term" value="C:RNAi effector complex"/>
    <property type="evidence" value="ECO:0007669"/>
    <property type="project" value="InterPro"/>
</dbReference>
<dbReference type="EMBL" id="BEGY01000181">
    <property type="protein sequence ID" value="GAX85627.1"/>
    <property type="molecule type" value="Genomic_DNA"/>
</dbReference>
<dbReference type="PROSITE" id="PS50830">
    <property type="entry name" value="TNASE_3"/>
    <property type="match status" value="4"/>
</dbReference>
<dbReference type="InterPro" id="IPR035437">
    <property type="entry name" value="SNase_OB-fold_sf"/>
</dbReference>
<dbReference type="PIRSF" id="PIRSF017179">
    <property type="entry name" value="RISC-Tudor-SN"/>
    <property type="match status" value="1"/>
</dbReference>
<dbReference type="PROSITE" id="PS50304">
    <property type="entry name" value="TUDOR"/>
    <property type="match status" value="1"/>
</dbReference>
<dbReference type="AlphaFoldDB" id="A0A250XRC8"/>
<dbReference type="SUPFAM" id="SSF50199">
    <property type="entry name" value="Staphylococcal nuclease"/>
    <property type="match status" value="5"/>
</dbReference>
<evidence type="ECO:0000259" key="6">
    <source>
        <dbReference type="PROSITE" id="PS50304"/>
    </source>
</evidence>
<evidence type="ECO:0000256" key="5">
    <source>
        <dbReference type="SAM" id="MobiDB-lite"/>
    </source>
</evidence>
<evidence type="ECO:0000256" key="3">
    <source>
        <dbReference type="ARBA" id="ARBA00022737"/>
    </source>
</evidence>
<feature type="compositionally biased region" description="Low complexity" evidence="5">
    <location>
        <begin position="957"/>
        <end position="975"/>
    </location>
</feature>
<dbReference type="GO" id="GO:0004518">
    <property type="term" value="F:nuclease activity"/>
    <property type="evidence" value="ECO:0007669"/>
    <property type="project" value="TreeGrafter"/>
</dbReference>
<keyword evidence="2 4" id="KW-0963">Cytoplasm</keyword>
<dbReference type="GO" id="GO:0003723">
    <property type="term" value="F:RNA binding"/>
    <property type="evidence" value="ECO:0007669"/>
    <property type="project" value="UniProtKB-UniRule"/>
</dbReference>
<dbReference type="Gene3D" id="2.40.50.90">
    <property type="match status" value="5"/>
</dbReference>
<proteinExistence type="predicted"/>
<comment type="caution">
    <text evidence="8">The sequence shown here is derived from an EMBL/GenBank/DDBJ whole genome shotgun (WGS) entry which is preliminary data.</text>
</comment>
<dbReference type="Proteomes" id="UP000232323">
    <property type="component" value="Unassembled WGS sequence"/>
</dbReference>
<dbReference type="Pfam" id="PF00565">
    <property type="entry name" value="SNase"/>
    <property type="match status" value="4"/>
</dbReference>
<feature type="domain" description="TNase-like" evidence="7">
    <location>
        <begin position="539"/>
        <end position="685"/>
    </location>
</feature>
<dbReference type="PANTHER" id="PTHR12302:SF2">
    <property type="entry name" value="STAPHYLOCOCCAL NUCLEASE DOMAIN-CONTAINING PROTEIN 1"/>
    <property type="match status" value="1"/>
</dbReference>
<evidence type="ECO:0000313" key="8">
    <source>
        <dbReference type="EMBL" id="GAX85627.1"/>
    </source>
</evidence>
<dbReference type="SMART" id="SM00318">
    <property type="entry name" value="SNc"/>
    <property type="match status" value="4"/>
</dbReference>
<dbReference type="STRING" id="1157962.A0A250XRC8"/>
<evidence type="ECO:0000256" key="1">
    <source>
        <dbReference type="ARBA" id="ARBA00004496"/>
    </source>
</evidence>
<dbReference type="PANTHER" id="PTHR12302">
    <property type="entry name" value="EBNA2 BINDING PROTEIN P100"/>
    <property type="match status" value="1"/>
</dbReference>
<dbReference type="GO" id="GO:0005634">
    <property type="term" value="C:nucleus"/>
    <property type="evidence" value="ECO:0007669"/>
    <property type="project" value="TreeGrafter"/>
</dbReference>
<dbReference type="GO" id="GO:0006402">
    <property type="term" value="P:mRNA catabolic process"/>
    <property type="evidence" value="ECO:0007669"/>
    <property type="project" value="UniProtKB-UniRule"/>
</dbReference>
<feature type="region of interest" description="Disordered" evidence="5">
    <location>
        <begin position="945"/>
        <end position="975"/>
    </location>
</feature>
<dbReference type="InterPro" id="IPR016685">
    <property type="entry name" value="Silence_cplx_Nase-comp_TudorSN"/>
</dbReference>
<dbReference type="GO" id="GO:0031047">
    <property type="term" value="P:regulatory ncRNA-mediated gene silencing"/>
    <property type="evidence" value="ECO:0007669"/>
    <property type="project" value="UniProtKB-UniRule"/>
</dbReference>
<keyword evidence="9" id="KW-1185">Reference proteome</keyword>
<sequence>MASGWLRGVVKEVPSGDTLVICGAVKSGPPPEKRITLSSLMAPKLGKRNGSSRDEPFAWASREFLRKLCIGQSVIFKIDYVVDQISREFGSVFLESGQKDNVALTVVSNGWSKVKGGNQQSPYIESLKKAEENAQLASHGLWTKDPVALANAVREAGSGDDGFNATAFFQSVGKGSSISAIVDQVMNGSMLRVTLLPSLQSATIQLCGAQAPSMGRKTVTDASASATDGTNGAPLSAAAVAALAPEASGNPEPFAREAKHKTEMQALNREVTLVVEGVDKYNNLFATVLLPPAGDSLSELLVKEGLAKVMEFSVNMISSGGQKLRDLERAAKLQKAAIWTHYVPAPSNQGKLSDVFVGKIVEVVSGDCVVVKDDRRIERRIQLSSLRAPRMATRDRPADPHAVEAKEFLRKKLVGREVEVKMEYTRKVPAAGELGPGAGSTDRELVFGNIETVPDKGEEKQNVSEMVVARGFAQVVRHRSDEERSHVYDKLLECEELAKQAKRGIHSNKEPAPNRVNDVSQPGNANKAKQYLPFFQRSGKMQAVVEYVLSGHRLKLLIPKEGVCIVFAPSGIKTPSRAQPASGGKPATAAEPYAEDAIAFTREHCMQRDVEVTIESMDRGGTFLGQISVHGSSSQSKPFNLSLGLIKAGLARIQPNMDPARLPDGSILAEAQRQAKEARLKMWEKWTPEQEALENGGEGDATAELGVAGASSSASQEVLEVIVTEVVSCNEFFLQRVDEPRLAWISEQLRAVSLSDGPVIPPELRVGQLCLGQYSLDDQWYRAVVERANAKDSTYDVFFLDYGNREKLTSRRVRVMDATLAAVPAQAMLACLAYVKVPAVGSEHAADAKACLSHLLGSGQTLLAHVSSRERPGAKDKHPQYTHGKLSVTLLEPGSGANIAAELLSAGYAQLPKLLKVRDTVAKEAIQKLQEFEEEARSARRGIFVYGDPGDSDDENTATATTAASAGAWGRAAGR</sequence>
<protein>
    <recommendedName>
        <fullName evidence="4">Ribonuclease</fullName>
    </recommendedName>
</protein>
<gene>
    <name evidence="8" type="ORF">CEUSTIGMA_g13042.t1</name>
</gene>
<keyword evidence="3" id="KW-0677">Repeat</keyword>
<feature type="domain" description="TNase-like" evidence="7">
    <location>
        <begin position="176"/>
        <end position="341"/>
    </location>
</feature>